<sequence length="414" mass="46697">MAQGGKIKKNWKAKIGEQKDVAKDTKEITFEIHEPGFAFKAGQYVWIIVPELHYEDPRGNRRAFSICSSPSEDGRISVVFRNYPSGFKKTLTELPAGSEVSVVGPFGYLDFPDNPEASVVFIAGGVGVAPFMSMVRSAAANKDARKITLLYANSTETKAVYADELSKIASENKNIIIKEKKGTVDWDWISESVSAPASVIWYVIGPKDMVSEVARLLYDNGVEEKSIRFEEFYVSRDSLNVSLEKIWDTAEVFKLAVESSFNHIILTDINANIVFANKGAEIITGFTNKEMVGQTPRLWGGLMAKAFYEKMWQTIKNEKRPFEAEIKNRRKSGEIYQTITRISPIFDKTNGLIGFMGTEEDISRRLMLEEDLKNKIAELEKINKFMIGREVEMRDLKERIAKLQLEIKKQKGGG</sequence>
<dbReference type="Proteomes" id="UP000178870">
    <property type="component" value="Unassembled WGS sequence"/>
</dbReference>
<dbReference type="Gene3D" id="2.40.30.10">
    <property type="entry name" value="Translation factors"/>
    <property type="match status" value="1"/>
</dbReference>
<dbReference type="InterPro" id="IPR017938">
    <property type="entry name" value="Riboflavin_synthase-like_b-brl"/>
</dbReference>
<evidence type="ECO:0008006" key="7">
    <source>
        <dbReference type="Google" id="ProtNLM"/>
    </source>
</evidence>
<dbReference type="PROSITE" id="PS50113">
    <property type="entry name" value="PAC"/>
    <property type="match status" value="1"/>
</dbReference>
<dbReference type="InterPro" id="IPR039261">
    <property type="entry name" value="FNR_nucleotide-bd"/>
</dbReference>
<dbReference type="InterPro" id="IPR001433">
    <property type="entry name" value="OxRdtase_FAD/NAD-bd"/>
</dbReference>
<evidence type="ECO:0000259" key="3">
    <source>
        <dbReference type="PROSITE" id="PS50113"/>
    </source>
</evidence>
<organism evidence="5 6">
    <name type="scientific">Candidatus Woesebacteria bacterium RIFCSPHIGHO2_01_FULL_44_21</name>
    <dbReference type="NCBI Taxonomy" id="1802503"/>
    <lineage>
        <taxon>Bacteria</taxon>
        <taxon>Candidatus Woeseibacteriota</taxon>
    </lineage>
</organism>
<dbReference type="GO" id="GO:0016491">
    <property type="term" value="F:oxidoreductase activity"/>
    <property type="evidence" value="ECO:0007669"/>
    <property type="project" value="InterPro"/>
</dbReference>
<accession>A0A1F7YWT1</accession>
<dbReference type="CDD" id="cd00130">
    <property type="entry name" value="PAS"/>
    <property type="match status" value="1"/>
</dbReference>
<dbReference type="Gene3D" id="3.40.50.80">
    <property type="entry name" value="Nucleotide-binding domain of ferredoxin-NADP reductase (FNR) module"/>
    <property type="match status" value="1"/>
</dbReference>
<dbReference type="SUPFAM" id="SSF63380">
    <property type="entry name" value="Riboflavin synthase domain-like"/>
    <property type="match status" value="1"/>
</dbReference>
<dbReference type="InterPro" id="IPR000700">
    <property type="entry name" value="PAS-assoc_C"/>
</dbReference>
<dbReference type="SMART" id="SM00086">
    <property type="entry name" value="PAC"/>
    <property type="match status" value="1"/>
</dbReference>
<dbReference type="SMART" id="SM00091">
    <property type="entry name" value="PAS"/>
    <property type="match status" value="1"/>
</dbReference>
<evidence type="ECO:0000313" key="5">
    <source>
        <dbReference type="EMBL" id="OGM31158.1"/>
    </source>
</evidence>
<keyword evidence="1" id="KW-0175">Coiled coil</keyword>
<feature type="domain" description="PAS" evidence="2">
    <location>
        <begin position="249"/>
        <end position="295"/>
    </location>
</feature>
<feature type="domain" description="PAC" evidence="3">
    <location>
        <begin position="322"/>
        <end position="374"/>
    </location>
</feature>
<dbReference type="Gene3D" id="3.30.450.20">
    <property type="entry name" value="PAS domain"/>
    <property type="match status" value="1"/>
</dbReference>
<proteinExistence type="predicted"/>
<dbReference type="InterPro" id="IPR035965">
    <property type="entry name" value="PAS-like_dom_sf"/>
</dbReference>
<comment type="caution">
    <text evidence="5">The sequence shown here is derived from an EMBL/GenBank/DDBJ whole genome shotgun (WGS) entry which is preliminary data.</text>
</comment>
<dbReference type="InterPro" id="IPR017927">
    <property type="entry name" value="FAD-bd_FR_type"/>
</dbReference>
<dbReference type="PRINTS" id="PR00410">
    <property type="entry name" value="PHEHYDRXLASE"/>
</dbReference>
<dbReference type="Pfam" id="PF13426">
    <property type="entry name" value="PAS_9"/>
    <property type="match status" value="1"/>
</dbReference>
<gene>
    <name evidence="5" type="ORF">A2803_01640</name>
</gene>
<dbReference type="InterPro" id="IPR050415">
    <property type="entry name" value="MRET"/>
</dbReference>
<dbReference type="InterPro" id="IPR001610">
    <property type="entry name" value="PAC"/>
</dbReference>
<dbReference type="PROSITE" id="PS51384">
    <property type="entry name" value="FAD_FR"/>
    <property type="match status" value="1"/>
</dbReference>
<evidence type="ECO:0000256" key="1">
    <source>
        <dbReference type="SAM" id="Coils"/>
    </source>
</evidence>
<dbReference type="Pfam" id="PF00175">
    <property type="entry name" value="NAD_binding_1"/>
    <property type="match status" value="1"/>
</dbReference>
<evidence type="ECO:0000259" key="2">
    <source>
        <dbReference type="PROSITE" id="PS50112"/>
    </source>
</evidence>
<name>A0A1F7YWT1_9BACT</name>
<dbReference type="Pfam" id="PF00970">
    <property type="entry name" value="FAD_binding_6"/>
    <property type="match status" value="1"/>
</dbReference>
<dbReference type="SUPFAM" id="SSF52343">
    <property type="entry name" value="Ferredoxin reductase-like, C-terminal NADP-linked domain"/>
    <property type="match status" value="1"/>
</dbReference>
<feature type="coiled-coil region" evidence="1">
    <location>
        <begin position="386"/>
        <end position="413"/>
    </location>
</feature>
<dbReference type="AlphaFoldDB" id="A0A1F7YWT1"/>
<reference evidence="5 6" key="1">
    <citation type="journal article" date="2016" name="Nat. Commun.">
        <title>Thousands of microbial genomes shed light on interconnected biogeochemical processes in an aquifer system.</title>
        <authorList>
            <person name="Anantharaman K."/>
            <person name="Brown C.T."/>
            <person name="Hug L.A."/>
            <person name="Sharon I."/>
            <person name="Castelle C.J."/>
            <person name="Probst A.J."/>
            <person name="Thomas B.C."/>
            <person name="Singh A."/>
            <person name="Wilkins M.J."/>
            <person name="Karaoz U."/>
            <person name="Brodie E.L."/>
            <person name="Williams K.H."/>
            <person name="Hubbard S.S."/>
            <person name="Banfield J.F."/>
        </authorList>
    </citation>
    <scope>NUCLEOTIDE SEQUENCE [LARGE SCALE GENOMIC DNA]</scope>
</reference>
<dbReference type="PANTHER" id="PTHR47354">
    <property type="entry name" value="NADH OXIDOREDUCTASE HCR"/>
    <property type="match status" value="1"/>
</dbReference>
<dbReference type="CDD" id="cd00322">
    <property type="entry name" value="FNR_like"/>
    <property type="match status" value="1"/>
</dbReference>
<evidence type="ECO:0000259" key="4">
    <source>
        <dbReference type="PROSITE" id="PS51384"/>
    </source>
</evidence>
<dbReference type="PROSITE" id="PS50112">
    <property type="entry name" value="PAS"/>
    <property type="match status" value="1"/>
</dbReference>
<feature type="domain" description="FAD-binding FR-type" evidence="4">
    <location>
        <begin position="8"/>
        <end position="112"/>
    </location>
</feature>
<dbReference type="EMBL" id="MGGP01000029">
    <property type="protein sequence ID" value="OGM31158.1"/>
    <property type="molecule type" value="Genomic_DNA"/>
</dbReference>
<dbReference type="PANTHER" id="PTHR47354:SF5">
    <property type="entry name" value="PROTEIN RFBI"/>
    <property type="match status" value="1"/>
</dbReference>
<dbReference type="SUPFAM" id="SSF55785">
    <property type="entry name" value="PYP-like sensor domain (PAS domain)"/>
    <property type="match status" value="1"/>
</dbReference>
<dbReference type="InterPro" id="IPR000014">
    <property type="entry name" value="PAS"/>
</dbReference>
<dbReference type="NCBIfam" id="TIGR00229">
    <property type="entry name" value="sensory_box"/>
    <property type="match status" value="1"/>
</dbReference>
<evidence type="ECO:0000313" key="6">
    <source>
        <dbReference type="Proteomes" id="UP000178870"/>
    </source>
</evidence>
<dbReference type="InterPro" id="IPR008333">
    <property type="entry name" value="Cbr1-like_FAD-bd_dom"/>
</dbReference>
<protein>
    <recommendedName>
        <fullName evidence="7">PAS domain-containing protein</fullName>
    </recommendedName>
</protein>